<sequence>MIRNKPIKTWPILEQSEEVGDRNLHVLFWEPSLVNRTGHGPRPYTGDLVPALILAAAKLLAAPRARASSRHAVFHHLAAHPLSARAAFHRLGAPWPPSHISGRTGQRSHSSQNDQIFFL</sequence>
<dbReference type="EMBL" id="GBRH01214601">
    <property type="protein sequence ID" value="JAD83294.1"/>
    <property type="molecule type" value="Transcribed_RNA"/>
</dbReference>
<organism evidence="1">
    <name type="scientific">Arundo donax</name>
    <name type="common">Giant reed</name>
    <name type="synonym">Donax arundinaceus</name>
    <dbReference type="NCBI Taxonomy" id="35708"/>
    <lineage>
        <taxon>Eukaryota</taxon>
        <taxon>Viridiplantae</taxon>
        <taxon>Streptophyta</taxon>
        <taxon>Embryophyta</taxon>
        <taxon>Tracheophyta</taxon>
        <taxon>Spermatophyta</taxon>
        <taxon>Magnoliopsida</taxon>
        <taxon>Liliopsida</taxon>
        <taxon>Poales</taxon>
        <taxon>Poaceae</taxon>
        <taxon>PACMAD clade</taxon>
        <taxon>Arundinoideae</taxon>
        <taxon>Arundineae</taxon>
        <taxon>Arundo</taxon>
    </lineage>
</organism>
<dbReference type="AlphaFoldDB" id="A0A0A9D3X6"/>
<proteinExistence type="predicted"/>
<reference evidence="1" key="1">
    <citation type="submission" date="2014-09" db="EMBL/GenBank/DDBJ databases">
        <authorList>
            <person name="Magalhaes I.L.F."/>
            <person name="Oliveira U."/>
            <person name="Santos F.R."/>
            <person name="Vidigal T.H.D.A."/>
            <person name="Brescovit A.D."/>
            <person name="Santos A.J."/>
        </authorList>
    </citation>
    <scope>NUCLEOTIDE SEQUENCE</scope>
    <source>
        <tissue evidence="1">Shoot tissue taken approximately 20 cm above the soil surface</tissue>
    </source>
</reference>
<reference evidence="1" key="2">
    <citation type="journal article" date="2015" name="Data Brief">
        <title>Shoot transcriptome of the giant reed, Arundo donax.</title>
        <authorList>
            <person name="Barrero R.A."/>
            <person name="Guerrero F.D."/>
            <person name="Moolhuijzen P."/>
            <person name="Goolsby J.A."/>
            <person name="Tidwell J."/>
            <person name="Bellgard S.E."/>
            <person name="Bellgard M.I."/>
        </authorList>
    </citation>
    <scope>NUCLEOTIDE SEQUENCE</scope>
    <source>
        <tissue evidence="1">Shoot tissue taken approximately 20 cm above the soil surface</tissue>
    </source>
</reference>
<protein>
    <submittedName>
        <fullName evidence="1">Uncharacterized protein</fullName>
    </submittedName>
</protein>
<accession>A0A0A9D3X6</accession>
<name>A0A0A9D3X6_ARUDO</name>
<evidence type="ECO:0000313" key="1">
    <source>
        <dbReference type="EMBL" id="JAD83294.1"/>
    </source>
</evidence>